<protein>
    <recommendedName>
        <fullName evidence="10">Hexosyltransferase</fullName>
        <ecNumber evidence="10">2.4.1.-</ecNumber>
    </recommendedName>
</protein>
<evidence type="ECO:0000256" key="4">
    <source>
        <dbReference type="ARBA" id="ARBA00022692"/>
    </source>
</evidence>
<organism evidence="11 12">
    <name type="scientific">Pristionchus entomophagus</name>
    <dbReference type="NCBI Taxonomy" id="358040"/>
    <lineage>
        <taxon>Eukaryota</taxon>
        <taxon>Metazoa</taxon>
        <taxon>Ecdysozoa</taxon>
        <taxon>Nematoda</taxon>
        <taxon>Chromadorea</taxon>
        <taxon>Rhabditida</taxon>
        <taxon>Rhabditina</taxon>
        <taxon>Diplogasteromorpha</taxon>
        <taxon>Diplogasteroidea</taxon>
        <taxon>Neodiplogasteridae</taxon>
        <taxon>Pristionchus</taxon>
    </lineage>
</organism>
<comment type="subcellular location">
    <subcellularLocation>
        <location evidence="1 10">Golgi apparatus</location>
        <location evidence="1 10">Golgi stack membrane</location>
        <topology evidence="1 10">Single-pass type II membrane protein</topology>
    </subcellularLocation>
</comment>
<evidence type="ECO:0000256" key="10">
    <source>
        <dbReference type="RuleBase" id="RU364016"/>
    </source>
</evidence>
<dbReference type="FunFam" id="3.90.550.50:FF:000004">
    <property type="entry name" value="Hexosyltransferase"/>
    <property type="match status" value="1"/>
</dbReference>
<evidence type="ECO:0000313" key="12">
    <source>
        <dbReference type="Proteomes" id="UP001432027"/>
    </source>
</evidence>
<accession>A0AAV5U3E0</accession>
<dbReference type="Gene3D" id="3.90.550.50">
    <property type="match status" value="1"/>
</dbReference>
<gene>
    <name evidence="11" type="ORF">PENTCL1PPCAC_22858</name>
</gene>
<evidence type="ECO:0000256" key="1">
    <source>
        <dbReference type="ARBA" id="ARBA00004447"/>
    </source>
</evidence>
<reference evidence="11" key="1">
    <citation type="submission" date="2023-10" db="EMBL/GenBank/DDBJ databases">
        <title>Genome assembly of Pristionchus species.</title>
        <authorList>
            <person name="Yoshida K."/>
            <person name="Sommer R.J."/>
        </authorList>
    </citation>
    <scope>NUCLEOTIDE SEQUENCE</scope>
    <source>
        <strain evidence="11">RS0144</strain>
    </source>
</reference>
<keyword evidence="12" id="KW-1185">Reference proteome</keyword>
<feature type="transmembrane region" description="Helical" evidence="10">
    <location>
        <begin position="34"/>
        <end position="56"/>
    </location>
</feature>
<dbReference type="PANTHER" id="PTHR12369">
    <property type="entry name" value="CHONDROITIN SYNTHASE"/>
    <property type="match status" value="1"/>
</dbReference>
<dbReference type="GO" id="GO:0032580">
    <property type="term" value="C:Golgi cisterna membrane"/>
    <property type="evidence" value="ECO:0007669"/>
    <property type="project" value="UniProtKB-SubCell"/>
</dbReference>
<dbReference type="SUPFAM" id="SSF53448">
    <property type="entry name" value="Nucleotide-diphospho-sugar transferases"/>
    <property type="match status" value="1"/>
</dbReference>
<evidence type="ECO:0000256" key="7">
    <source>
        <dbReference type="ARBA" id="ARBA00023034"/>
    </source>
</evidence>
<dbReference type="AlphaFoldDB" id="A0AAV5U3E0"/>
<keyword evidence="8 10" id="KW-0472">Membrane</keyword>
<dbReference type="Proteomes" id="UP001432027">
    <property type="component" value="Unassembled WGS sequence"/>
</dbReference>
<evidence type="ECO:0000256" key="5">
    <source>
        <dbReference type="ARBA" id="ARBA00022968"/>
    </source>
</evidence>
<dbReference type="InterPro" id="IPR008428">
    <property type="entry name" value="Chond_GalNAc"/>
</dbReference>
<keyword evidence="5 10" id="KW-0735">Signal-anchor</keyword>
<evidence type="ECO:0000313" key="11">
    <source>
        <dbReference type="EMBL" id="GMT00684.1"/>
    </source>
</evidence>
<keyword evidence="3 10" id="KW-0808">Transferase</keyword>
<keyword evidence="6 10" id="KW-1133">Transmembrane helix</keyword>
<evidence type="ECO:0000256" key="2">
    <source>
        <dbReference type="ARBA" id="ARBA00009239"/>
    </source>
</evidence>
<dbReference type="EMBL" id="BTSX01000005">
    <property type="protein sequence ID" value="GMT00684.1"/>
    <property type="molecule type" value="Genomic_DNA"/>
</dbReference>
<dbReference type="PANTHER" id="PTHR12369:SF11">
    <property type="entry name" value="HEXOSYLTRANSFERASE"/>
    <property type="match status" value="1"/>
</dbReference>
<dbReference type="GO" id="GO:0047238">
    <property type="term" value="F:glucuronosyl-N-acetylgalactosaminyl-proteoglycan 4-beta-N-acetylgalactosaminyltransferase activity"/>
    <property type="evidence" value="ECO:0007669"/>
    <property type="project" value="TreeGrafter"/>
</dbReference>
<name>A0AAV5U3E0_9BILA</name>
<dbReference type="Pfam" id="PF05679">
    <property type="entry name" value="CHGN"/>
    <property type="match status" value="1"/>
</dbReference>
<keyword evidence="4 10" id="KW-0812">Transmembrane</keyword>
<keyword evidence="9" id="KW-0325">Glycoprotein</keyword>
<dbReference type="InterPro" id="IPR029044">
    <property type="entry name" value="Nucleotide-diphossugar_trans"/>
</dbReference>
<sequence length="725" mass="82573">MLLVRNDRLMDMIYLRVDKKEVVTHEMSKGRPGFALLFFLIGTTIGLFSTWCLWSTPSLAVLTACPAPQIHEKEKGFVLIGIMTAAKYVDTRAYNVWRTWAQHVPGKVLFFVAENTTSIHSDIPLVRLKGVDDSYPPQKKSFAMVKWMADNYMDSFSWFLRADDDLYIKGESLERLLRGLDASRSHAIGQAGLGNSAEYGLLALGQSDNYCMGGPGVVLSRETMRKVSPHLQYCLEHLLTGHEDVELGRCIRKHVGVACTWNYEMQTLFHNNQSTSNDAYTGSLDEVKAAITLHPIKNPSVMRRVHSHVRMTKLKELREKRAILISEMSLTPSISLKRNEPSTLQDMPIFSFIDNNRIIFCSDGVNCPRHTLEQRTRGEMGRIVTQLFDDFNANARQRGRVLQFQNLQYGYERIIPKYGVDYIMDMILWFKKFRPPHRTTLSVRRHAYVQQSFSPLTRISENSIRSKLYGEKANASDHIHLILPLKGRSGVFARFATHLRNTCMRSNRISLVVVLYSSDDEDETRKKMDEISSFMNVKIVEMRDEPFSRGIALTRGSSHLPDDSLLFLTDVDMLISCDALRRIQLNTIYKAQVFFPIVFSEFSPDSWSENDRLLADSFHYGRRRGYFRHFGYGLAAMYKGDLHSIGGFNTSITGWGMEDVDLFEKAVKSPSHRVIRSPEPGLVHIYHPIHCDPSMPIAQLAMCQGSKAASLSSIDSLVQSLNHLS</sequence>
<comment type="caution">
    <text evidence="11">The sequence shown here is derived from an EMBL/GenBank/DDBJ whole genome shotgun (WGS) entry which is preliminary data.</text>
</comment>
<evidence type="ECO:0000256" key="9">
    <source>
        <dbReference type="ARBA" id="ARBA00023180"/>
    </source>
</evidence>
<dbReference type="EC" id="2.4.1.-" evidence="10"/>
<evidence type="ECO:0000256" key="6">
    <source>
        <dbReference type="ARBA" id="ARBA00022989"/>
    </source>
</evidence>
<dbReference type="InterPro" id="IPR051227">
    <property type="entry name" value="CS_glycosyltransferase"/>
</dbReference>
<keyword evidence="7 10" id="KW-0333">Golgi apparatus</keyword>
<evidence type="ECO:0000256" key="8">
    <source>
        <dbReference type="ARBA" id="ARBA00023136"/>
    </source>
</evidence>
<dbReference type="Gene3D" id="3.90.550.10">
    <property type="entry name" value="Spore Coat Polysaccharide Biosynthesis Protein SpsA, Chain A"/>
    <property type="match status" value="1"/>
</dbReference>
<proteinExistence type="inferred from homology"/>
<comment type="similarity">
    <text evidence="2 10">Belongs to the chondroitin N-acetylgalactosaminyltransferase family.</text>
</comment>
<evidence type="ECO:0000256" key="3">
    <source>
        <dbReference type="ARBA" id="ARBA00022679"/>
    </source>
</evidence>